<organism evidence="11 12">
    <name type="scientific">Pestalotiopsis fici (strain W106-1 / CGMCC3.15140)</name>
    <dbReference type="NCBI Taxonomy" id="1229662"/>
    <lineage>
        <taxon>Eukaryota</taxon>
        <taxon>Fungi</taxon>
        <taxon>Dikarya</taxon>
        <taxon>Ascomycota</taxon>
        <taxon>Pezizomycotina</taxon>
        <taxon>Sordariomycetes</taxon>
        <taxon>Xylariomycetidae</taxon>
        <taxon>Amphisphaeriales</taxon>
        <taxon>Sporocadaceae</taxon>
        <taxon>Pestalotiopsis</taxon>
    </lineage>
</organism>
<feature type="signal peptide" evidence="10">
    <location>
        <begin position="1"/>
        <end position="21"/>
    </location>
</feature>
<dbReference type="OMA" id="DHWFKYA"/>
<dbReference type="PANTHER" id="PTHR33938:SF15">
    <property type="entry name" value="FERULOYL ESTERASE B-RELATED"/>
    <property type="match status" value="1"/>
</dbReference>
<dbReference type="OrthoDB" id="3039123at2759"/>
<evidence type="ECO:0000256" key="10">
    <source>
        <dbReference type="RuleBase" id="RU361238"/>
    </source>
</evidence>
<evidence type="ECO:0000256" key="7">
    <source>
        <dbReference type="ARBA" id="ARBA00022837"/>
    </source>
</evidence>
<dbReference type="AlphaFoldDB" id="W3X6Z4"/>
<dbReference type="eggNOG" id="ENOG502QPXZ">
    <property type="taxonomic scope" value="Eukaryota"/>
</dbReference>
<dbReference type="PANTHER" id="PTHR33938">
    <property type="entry name" value="FERULOYL ESTERASE B-RELATED"/>
    <property type="match status" value="1"/>
</dbReference>
<evidence type="ECO:0000313" key="11">
    <source>
        <dbReference type="EMBL" id="ETS80951.1"/>
    </source>
</evidence>
<dbReference type="GeneID" id="19273493"/>
<evidence type="ECO:0000256" key="2">
    <source>
        <dbReference type="ARBA" id="ARBA00022487"/>
    </source>
</evidence>
<evidence type="ECO:0000256" key="5">
    <source>
        <dbReference type="ARBA" id="ARBA00022729"/>
    </source>
</evidence>
<gene>
    <name evidence="11" type="ORF">PFICI_08480</name>
</gene>
<keyword evidence="4" id="KW-0479">Metal-binding</keyword>
<dbReference type="GO" id="GO:0046872">
    <property type="term" value="F:metal ion binding"/>
    <property type="evidence" value="ECO:0007669"/>
    <property type="project" value="UniProtKB-KW"/>
</dbReference>
<evidence type="ECO:0000313" key="12">
    <source>
        <dbReference type="Proteomes" id="UP000030651"/>
    </source>
</evidence>
<keyword evidence="12" id="KW-1185">Reference proteome</keyword>
<dbReference type="EMBL" id="KI912113">
    <property type="protein sequence ID" value="ETS80951.1"/>
    <property type="molecule type" value="Genomic_DNA"/>
</dbReference>
<dbReference type="InParanoid" id="W3X6Z4"/>
<sequence>MMILFASTLLAFLCLRVGATGETQNDATFDEACAQLGSTVFSPEVKTLSAEVLPAGTTLIVPGLDSSCTNSTTIAADLCRLSLNVTTSPRSDVLMEVWLPRNWTGRFLSTGNGGINGCLSYDDMAYATSLGFATTGSNNGHSGQNGTRFLNNIEVIKDYSYRAITTSAAVGKEVTASFYQKGHTRSYYLGCSTGGRQGFKMAQDFPEIFDGIVAGAPAFNFQGLMSWSGTFHSIIKRGGADGFPPASTWSAVDAELLAQCDHLDGAVDGILEDPSLCNFRPEALICQNGQNTSTCLTGKQADMIRQFLSPVYGVNGSFVYPRMEPAPGFLSFINSSYSAAQFLYTDHWFKYALYNDPNFNTTFLGPDNWNYAFQNDPTGARTWSGDLTQMAAHGTKLIHYHGLQDTLISSASSNTYYDLASRTMSLSSDGLDDFYRYFRISGMGHCTGGIGASAIGNRGANTASIDPAQNVLTAMVRWVEEGQAPEAVIGSRFRNGTKALGVEYTRSHCKFPLRNMLKPGGNSTVMGDWECVV</sequence>
<keyword evidence="5 10" id="KW-0732">Signal</keyword>
<evidence type="ECO:0000256" key="1">
    <source>
        <dbReference type="ARBA" id="ARBA00006249"/>
    </source>
</evidence>
<dbReference type="EC" id="3.1.1.-" evidence="10"/>
<dbReference type="KEGG" id="pfy:PFICI_08480"/>
<protein>
    <recommendedName>
        <fullName evidence="10">Carboxylic ester hydrolase</fullName>
        <ecNumber evidence="10">3.1.1.-</ecNumber>
    </recommendedName>
</protein>
<evidence type="ECO:0000256" key="9">
    <source>
        <dbReference type="ARBA" id="ARBA00034075"/>
    </source>
</evidence>
<dbReference type="Proteomes" id="UP000030651">
    <property type="component" value="Unassembled WGS sequence"/>
</dbReference>
<dbReference type="HOGENOM" id="CLU_014819_1_0_1"/>
<comment type="similarity">
    <text evidence="1 10">Belongs to the tannase family.</text>
</comment>
<keyword evidence="3" id="KW-0119">Carbohydrate metabolism</keyword>
<name>W3X6Z4_PESFW</name>
<feature type="chain" id="PRO_5005150207" description="Carboxylic ester hydrolase" evidence="10">
    <location>
        <begin position="22"/>
        <end position="533"/>
    </location>
</feature>
<dbReference type="SUPFAM" id="SSF53474">
    <property type="entry name" value="alpha/beta-Hydrolases"/>
    <property type="match status" value="1"/>
</dbReference>
<proteinExistence type="inferred from homology"/>
<dbReference type="Pfam" id="PF07519">
    <property type="entry name" value="Tannase"/>
    <property type="match status" value="1"/>
</dbReference>
<evidence type="ECO:0000256" key="6">
    <source>
        <dbReference type="ARBA" id="ARBA00022801"/>
    </source>
</evidence>
<dbReference type="InterPro" id="IPR029058">
    <property type="entry name" value="AB_hydrolase_fold"/>
</dbReference>
<accession>W3X6Z4</accession>
<keyword evidence="7" id="KW-0106">Calcium</keyword>
<dbReference type="InterPro" id="IPR011118">
    <property type="entry name" value="Tannase/feruloyl_esterase"/>
</dbReference>
<keyword evidence="3" id="KW-0858">Xylan degradation</keyword>
<comment type="catalytic activity">
    <reaction evidence="9">
        <text>feruloyl-polysaccharide + H2O = ferulate + polysaccharide.</text>
        <dbReference type="EC" id="3.1.1.73"/>
    </reaction>
</comment>
<evidence type="ECO:0000256" key="8">
    <source>
        <dbReference type="ARBA" id="ARBA00023157"/>
    </source>
</evidence>
<evidence type="ECO:0000256" key="4">
    <source>
        <dbReference type="ARBA" id="ARBA00022723"/>
    </source>
</evidence>
<keyword evidence="6 10" id="KW-0378">Hydrolase</keyword>
<dbReference type="RefSeq" id="XP_007835252.1">
    <property type="nucleotide sequence ID" value="XM_007837061.1"/>
</dbReference>
<keyword evidence="8" id="KW-1015">Disulfide bond</keyword>
<dbReference type="GO" id="GO:0030600">
    <property type="term" value="F:feruloyl esterase activity"/>
    <property type="evidence" value="ECO:0007669"/>
    <property type="project" value="UniProtKB-EC"/>
</dbReference>
<reference evidence="12" key="1">
    <citation type="journal article" date="2015" name="BMC Genomics">
        <title>Genomic and transcriptomic analysis of the endophytic fungus Pestalotiopsis fici reveals its lifestyle and high potential for synthesis of natural products.</title>
        <authorList>
            <person name="Wang X."/>
            <person name="Zhang X."/>
            <person name="Liu L."/>
            <person name="Xiang M."/>
            <person name="Wang W."/>
            <person name="Sun X."/>
            <person name="Che Y."/>
            <person name="Guo L."/>
            <person name="Liu G."/>
            <person name="Guo L."/>
            <person name="Wang C."/>
            <person name="Yin W.B."/>
            <person name="Stadler M."/>
            <person name="Zhang X."/>
            <person name="Liu X."/>
        </authorList>
    </citation>
    <scope>NUCLEOTIDE SEQUENCE [LARGE SCALE GENOMIC DNA]</scope>
    <source>
        <strain evidence="12">W106-1 / CGMCC3.15140</strain>
    </source>
</reference>
<keyword evidence="2" id="KW-0719">Serine esterase</keyword>
<keyword evidence="3" id="KW-0624">Polysaccharide degradation</keyword>
<dbReference type="GO" id="GO:0045493">
    <property type="term" value="P:xylan catabolic process"/>
    <property type="evidence" value="ECO:0007669"/>
    <property type="project" value="UniProtKB-KW"/>
</dbReference>
<evidence type="ECO:0000256" key="3">
    <source>
        <dbReference type="ARBA" id="ARBA00022651"/>
    </source>
</evidence>